<evidence type="ECO:0000313" key="6">
    <source>
        <dbReference type="EMBL" id="ANN77810.1"/>
    </source>
</evidence>
<dbReference type="PROSITE" id="PS50931">
    <property type="entry name" value="HTH_LYSR"/>
    <property type="match status" value="1"/>
</dbReference>
<dbReference type="PANTHER" id="PTHR30346:SF17">
    <property type="entry name" value="LYSR FAMILY TRANSCRIPTIONAL REGULATOR"/>
    <property type="match status" value="1"/>
</dbReference>
<evidence type="ECO:0000256" key="3">
    <source>
        <dbReference type="ARBA" id="ARBA00023125"/>
    </source>
</evidence>
<keyword evidence="4" id="KW-0804">Transcription</keyword>
<dbReference type="SUPFAM" id="SSF53850">
    <property type="entry name" value="Periplasmic binding protein-like II"/>
    <property type="match status" value="1"/>
</dbReference>
<dbReference type="Proteomes" id="UP000091926">
    <property type="component" value="Chromosome"/>
</dbReference>
<dbReference type="AlphaFoldDB" id="A0A193GDB8"/>
<name>A0A193GDB8_9BORD</name>
<comment type="similarity">
    <text evidence="1">Belongs to the LysR transcriptional regulatory family.</text>
</comment>
<protein>
    <recommendedName>
        <fullName evidence="5">HTH lysR-type domain-containing protein</fullName>
    </recommendedName>
</protein>
<dbReference type="STRING" id="463014.BAU07_12510"/>
<dbReference type="KEGG" id="bfz:BAU07_12510"/>
<dbReference type="InterPro" id="IPR000847">
    <property type="entry name" value="LysR_HTH_N"/>
</dbReference>
<dbReference type="Pfam" id="PF03466">
    <property type="entry name" value="LysR_substrate"/>
    <property type="match status" value="1"/>
</dbReference>
<dbReference type="RefSeq" id="WP_066658083.1">
    <property type="nucleotide sequence ID" value="NZ_CBCSCL010000001.1"/>
</dbReference>
<keyword evidence="7" id="KW-1185">Reference proteome</keyword>
<dbReference type="SUPFAM" id="SSF46785">
    <property type="entry name" value="Winged helix' DNA-binding domain"/>
    <property type="match status" value="1"/>
</dbReference>
<accession>A0A193GDB8</accession>
<evidence type="ECO:0000259" key="5">
    <source>
        <dbReference type="PROSITE" id="PS50931"/>
    </source>
</evidence>
<dbReference type="InterPro" id="IPR036388">
    <property type="entry name" value="WH-like_DNA-bd_sf"/>
</dbReference>
<organism evidence="6 7">
    <name type="scientific">Bordetella flabilis</name>
    <dbReference type="NCBI Taxonomy" id="463014"/>
    <lineage>
        <taxon>Bacteria</taxon>
        <taxon>Pseudomonadati</taxon>
        <taxon>Pseudomonadota</taxon>
        <taxon>Betaproteobacteria</taxon>
        <taxon>Burkholderiales</taxon>
        <taxon>Alcaligenaceae</taxon>
        <taxon>Bordetella</taxon>
    </lineage>
</organism>
<dbReference type="FunFam" id="1.10.10.10:FF:000001">
    <property type="entry name" value="LysR family transcriptional regulator"/>
    <property type="match status" value="1"/>
</dbReference>
<evidence type="ECO:0000256" key="2">
    <source>
        <dbReference type="ARBA" id="ARBA00023015"/>
    </source>
</evidence>
<dbReference type="CDD" id="cd08414">
    <property type="entry name" value="PBP2_LTTR_aromatics_like"/>
    <property type="match status" value="1"/>
</dbReference>
<dbReference type="GO" id="GO:0003677">
    <property type="term" value="F:DNA binding"/>
    <property type="evidence" value="ECO:0007669"/>
    <property type="project" value="UniProtKB-KW"/>
</dbReference>
<sequence>MHTDLKSLRYFATLADTLSFTVAANKLGMTQPALSIAMQRLEERVGVELLRRTSRHVILTPAGEAYARGAREILALVDQVERTTAEVASGQEGLCRIGFVQSASFDVVPPILRSVQDLAPRVRLQLSEVTSIDQLRQLIDGQLDIGLVRQAVHSFADLSLTLVHEQRMVAALPATHKLAANSSLQLSALRSEVFLMVPDQRSPALNARVRAACEAAGYRPRASLEAVEMATILSFVGEGLGVALLPANCRRFADRTVSLIDLEDANDHLNLPLYLAHRKVERDLTVRRIIDIALRSLSKLYPRQSASLP</sequence>
<keyword evidence="2" id="KW-0805">Transcription regulation</keyword>
<dbReference type="Pfam" id="PF00126">
    <property type="entry name" value="HTH_1"/>
    <property type="match status" value="1"/>
</dbReference>
<dbReference type="PRINTS" id="PR00039">
    <property type="entry name" value="HTHLYSR"/>
</dbReference>
<proteinExistence type="inferred from homology"/>
<evidence type="ECO:0000313" key="7">
    <source>
        <dbReference type="Proteomes" id="UP000091926"/>
    </source>
</evidence>
<dbReference type="InterPro" id="IPR005119">
    <property type="entry name" value="LysR_subst-bd"/>
</dbReference>
<feature type="domain" description="HTH lysR-type" evidence="5">
    <location>
        <begin position="3"/>
        <end position="60"/>
    </location>
</feature>
<dbReference type="EMBL" id="CP016172">
    <property type="protein sequence ID" value="ANN77810.1"/>
    <property type="molecule type" value="Genomic_DNA"/>
</dbReference>
<dbReference type="GO" id="GO:0003700">
    <property type="term" value="F:DNA-binding transcription factor activity"/>
    <property type="evidence" value="ECO:0007669"/>
    <property type="project" value="InterPro"/>
</dbReference>
<dbReference type="InterPro" id="IPR036390">
    <property type="entry name" value="WH_DNA-bd_sf"/>
</dbReference>
<dbReference type="OrthoDB" id="9157176at2"/>
<gene>
    <name evidence="6" type="ORF">BAU07_12510</name>
</gene>
<evidence type="ECO:0000256" key="4">
    <source>
        <dbReference type="ARBA" id="ARBA00023163"/>
    </source>
</evidence>
<dbReference type="GO" id="GO:0032993">
    <property type="term" value="C:protein-DNA complex"/>
    <property type="evidence" value="ECO:0007669"/>
    <property type="project" value="TreeGrafter"/>
</dbReference>
<dbReference type="Gene3D" id="3.40.190.10">
    <property type="entry name" value="Periplasmic binding protein-like II"/>
    <property type="match status" value="2"/>
</dbReference>
<dbReference type="Gene3D" id="1.10.10.10">
    <property type="entry name" value="Winged helix-like DNA-binding domain superfamily/Winged helix DNA-binding domain"/>
    <property type="match status" value="1"/>
</dbReference>
<dbReference type="PANTHER" id="PTHR30346">
    <property type="entry name" value="TRANSCRIPTIONAL DUAL REGULATOR HCAR-RELATED"/>
    <property type="match status" value="1"/>
</dbReference>
<keyword evidence="3" id="KW-0238">DNA-binding</keyword>
<evidence type="ECO:0000256" key="1">
    <source>
        <dbReference type="ARBA" id="ARBA00009437"/>
    </source>
</evidence>
<reference evidence="6 7" key="1">
    <citation type="submission" date="2016-06" db="EMBL/GenBank/DDBJ databases">
        <title>Complete genome sequences of Bordetella bronchialis and Bordetella flabilis.</title>
        <authorList>
            <person name="LiPuma J.J."/>
            <person name="Spilker T."/>
        </authorList>
    </citation>
    <scope>NUCLEOTIDE SEQUENCE [LARGE SCALE GENOMIC DNA]</scope>
    <source>
        <strain evidence="6 7">AU10664</strain>
    </source>
</reference>